<dbReference type="AlphaFoldDB" id="A0A1H1GU55"/>
<keyword evidence="1" id="KW-1133">Transmembrane helix</keyword>
<keyword evidence="1" id="KW-0472">Membrane</keyword>
<feature type="transmembrane region" description="Helical" evidence="1">
    <location>
        <begin position="44"/>
        <end position="70"/>
    </location>
</feature>
<dbReference type="STRING" id="1095778.SAMN04489842_2615"/>
<evidence type="ECO:0000313" key="3">
    <source>
        <dbReference type="Proteomes" id="UP000198848"/>
    </source>
</evidence>
<dbReference type="OrthoDB" id="157322at2157"/>
<keyword evidence="1" id="KW-0812">Transmembrane</keyword>
<sequence>MSQATPGDDVPVYPKDLVALFVVSLFFGLLIAAWLRPIEASAEFVFSVSSGAVLLMFFLFVPVMGIRLFFEDWKDDENED</sequence>
<protein>
    <submittedName>
        <fullName evidence="2">Uncharacterized protein</fullName>
    </submittedName>
</protein>
<reference evidence="3" key="1">
    <citation type="submission" date="2016-10" db="EMBL/GenBank/DDBJ databases">
        <authorList>
            <person name="Varghese N."/>
            <person name="Submissions S."/>
        </authorList>
    </citation>
    <scope>NUCLEOTIDE SEQUENCE [LARGE SCALE GENOMIC DNA]</scope>
    <source>
        <strain evidence="3">DSM 24767</strain>
    </source>
</reference>
<proteinExistence type="predicted"/>
<organism evidence="2 3">
    <name type="scientific">Natronobacterium texcoconense</name>
    <dbReference type="NCBI Taxonomy" id="1095778"/>
    <lineage>
        <taxon>Archaea</taxon>
        <taxon>Methanobacteriati</taxon>
        <taxon>Methanobacteriota</taxon>
        <taxon>Stenosarchaea group</taxon>
        <taxon>Halobacteria</taxon>
        <taxon>Halobacteriales</taxon>
        <taxon>Natrialbaceae</taxon>
        <taxon>Natronobacterium</taxon>
    </lineage>
</organism>
<name>A0A1H1GU55_NATTX</name>
<feature type="transmembrane region" description="Helical" evidence="1">
    <location>
        <begin position="17"/>
        <end position="35"/>
    </location>
</feature>
<dbReference type="EMBL" id="FNLC01000002">
    <property type="protein sequence ID" value="SDR16744.1"/>
    <property type="molecule type" value="Genomic_DNA"/>
</dbReference>
<dbReference type="RefSeq" id="WP_090382423.1">
    <property type="nucleotide sequence ID" value="NZ_FNLC01000002.1"/>
</dbReference>
<gene>
    <name evidence="2" type="ORF">SAMN04489842_2615</name>
</gene>
<evidence type="ECO:0000313" key="2">
    <source>
        <dbReference type="EMBL" id="SDR16744.1"/>
    </source>
</evidence>
<dbReference type="Proteomes" id="UP000198848">
    <property type="component" value="Unassembled WGS sequence"/>
</dbReference>
<accession>A0A1H1GU55</accession>
<evidence type="ECO:0000256" key="1">
    <source>
        <dbReference type="SAM" id="Phobius"/>
    </source>
</evidence>
<keyword evidence="3" id="KW-1185">Reference proteome</keyword>